<evidence type="ECO:0000256" key="2">
    <source>
        <dbReference type="ARBA" id="ARBA00022475"/>
    </source>
</evidence>
<dbReference type="PANTHER" id="PTHR30482:SF17">
    <property type="entry name" value="ABC TRANSPORTER ATP-BINDING PROTEIN"/>
    <property type="match status" value="1"/>
</dbReference>
<dbReference type="PANTHER" id="PTHR30482">
    <property type="entry name" value="HIGH-AFFINITY BRANCHED-CHAIN AMINO ACID TRANSPORT SYSTEM PERMEASE"/>
    <property type="match status" value="1"/>
</dbReference>
<evidence type="ECO:0000256" key="1">
    <source>
        <dbReference type="ARBA" id="ARBA00004651"/>
    </source>
</evidence>
<keyword evidence="4 6" id="KW-1133">Transmembrane helix</keyword>
<sequence>MRTTFFAIAGVAAIAVVGIAAPWLQFMLTLSVAKGFAALGVAVLLRAGLISIGHAMFFAIGAYVVAFLGRDAGVSDFILLLVSATVVSGLAGLVVGAFMVRYRAIFFAMLNLAVSMVLFSLLSKLYNVTGGTDGMRVVSPTFFGLAPGEQAIDLILFLACLALILVVGLLVHAYLKSPLGHALSAVHTNEVRLEYLSVPVGGVLLVAYVVSAALAGLGGAFAALTIGHVLPEMAFWTESGHLILVAALGGIGGVSGPFIGAIFLEIVHTIAASYTDAWSMIVGIALLVVIFFLPSGLYGLLNRKSKGAVA</sequence>
<gene>
    <name evidence="7" type="ORF">NOF55_08320</name>
</gene>
<evidence type="ECO:0000313" key="8">
    <source>
        <dbReference type="Proteomes" id="UP001208771"/>
    </source>
</evidence>
<feature type="transmembrane region" description="Helical" evidence="6">
    <location>
        <begin position="154"/>
        <end position="175"/>
    </location>
</feature>
<keyword evidence="2" id="KW-1003">Cell membrane</keyword>
<name>A0AAE3N0L2_9HYPH</name>
<keyword evidence="8" id="KW-1185">Reference proteome</keyword>
<proteinExistence type="predicted"/>
<dbReference type="EMBL" id="JANFPI010000002">
    <property type="protein sequence ID" value="MCX8997110.1"/>
    <property type="molecule type" value="Genomic_DNA"/>
</dbReference>
<evidence type="ECO:0000313" key="7">
    <source>
        <dbReference type="EMBL" id="MCX8997110.1"/>
    </source>
</evidence>
<dbReference type="CDD" id="cd06581">
    <property type="entry name" value="TM_PBP1_LivM_like"/>
    <property type="match status" value="1"/>
</dbReference>
<organism evidence="7 8">
    <name type="scientific">Ectorhizobium quercum</name>
    <dbReference type="NCBI Taxonomy" id="2965071"/>
    <lineage>
        <taxon>Bacteria</taxon>
        <taxon>Pseudomonadati</taxon>
        <taxon>Pseudomonadota</taxon>
        <taxon>Alphaproteobacteria</taxon>
        <taxon>Hyphomicrobiales</taxon>
        <taxon>Rhizobiaceae</taxon>
        <taxon>Ectorhizobium</taxon>
    </lineage>
</organism>
<feature type="transmembrane region" description="Helical" evidence="6">
    <location>
        <begin position="242"/>
        <end position="271"/>
    </location>
</feature>
<feature type="transmembrane region" description="Helical" evidence="6">
    <location>
        <begin position="105"/>
        <end position="126"/>
    </location>
</feature>
<dbReference type="RefSeq" id="WP_306410879.1">
    <property type="nucleotide sequence ID" value="NZ_JANFPI010000002.1"/>
</dbReference>
<evidence type="ECO:0000256" key="6">
    <source>
        <dbReference type="SAM" id="Phobius"/>
    </source>
</evidence>
<comment type="subcellular location">
    <subcellularLocation>
        <location evidence="1">Cell membrane</location>
        <topology evidence="1">Multi-pass membrane protein</topology>
    </subcellularLocation>
</comment>
<evidence type="ECO:0000256" key="4">
    <source>
        <dbReference type="ARBA" id="ARBA00022989"/>
    </source>
</evidence>
<dbReference type="GO" id="GO:0015658">
    <property type="term" value="F:branched-chain amino acid transmembrane transporter activity"/>
    <property type="evidence" value="ECO:0007669"/>
    <property type="project" value="InterPro"/>
</dbReference>
<dbReference type="InterPro" id="IPR043428">
    <property type="entry name" value="LivM-like"/>
</dbReference>
<keyword evidence="5 6" id="KW-0472">Membrane</keyword>
<evidence type="ECO:0000256" key="5">
    <source>
        <dbReference type="ARBA" id="ARBA00023136"/>
    </source>
</evidence>
<dbReference type="GO" id="GO:0005886">
    <property type="term" value="C:plasma membrane"/>
    <property type="evidence" value="ECO:0007669"/>
    <property type="project" value="UniProtKB-SubCell"/>
</dbReference>
<dbReference type="InterPro" id="IPR001851">
    <property type="entry name" value="ABC_transp_permease"/>
</dbReference>
<feature type="transmembrane region" description="Helical" evidence="6">
    <location>
        <begin position="205"/>
        <end position="230"/>
    </location>
</feature>
<reference evidence="7" key="1">
    <citation type="submission" date="2022-07" db="EMBL/GenBank/DDBJ databases">
        <title>Ectorhizobium quercum gen.nov., sp. nov.</title>
        <authorList>
            <person name="Ma T."/>
            <person name="Li Y."/>
        </authorList>
    </citation>
    <scope>NUCLEOTIDE SEQUENCE</scope>
    <source>
        <strain evidence="7">BDR2-2</strain>
    </source>
</reference>
<accession>A0AAE3N0L2</accession>
<feature type="transmembrane region" description="Helical" evidence="6">
    <location>
        <begin position="36"/>
        <end position="65"/>
    </location>
</feature>
<dbReference type="AlphaFoldDB" id="A0AAE3N0L2"/>
<feature type="transmembrane region" description="Helical" evidence="6">
    <location>
        <begin position="277"/>
        <end position="301"/>
    </location>
</feature>
<dbReference type="Pfam" id="PF02653">
    <property type="entry name" value="BPD_transp_2"/>
    <property type="match status" value="1"/>
</dbReference>
<protein>
    <submittedName>
        <fullName evidence="7">Branched-chain amino acid ABC transporter permease</fullName>
    </submittedName>
</protein>
<feature type="transmembrane region" description="Helical" evidence="6">
    <location>
        <begin position="77"/>
        <end position="99"/>
    </location>
</feature>
<keyword evidence="3 6" id="KW-0812">Transmembrane</keyword>
<comment type="caution">
    <text evidence="7">The sequence shown here is derived from an EMBL/GenBank/DDBJ whole genome shotgun (WGS) entry which is preliminary data.</text>
</comment>
<dbReference type="Proteomes" id="UP001208771">
    <property type="component" value="Unassembled WGS sequence"/>
</dbReference>
<evidence type="ECO:0000256" key="3">
    <source>
        <dbReference type="ARBA" id="ARBA00022692"/>
    </source>
</evidence>